<dbReference type="Gene3D" id="1.20.1260.10">
    <property type="match status" value="1"/>
</dbReference>
<dbReference type="InterPro" id="IPR009078">
    <property type="entry name" value="Ferritin-like_SF"/>
</dbReference>
<evidence type="ECO:0000256" key="4">
    <source>
        <dbReference type="ARBA" id="ARBA00022982"/>
    </source>
</evidence>
<evidence type="ECO:0000259" key="6">
    <source>
        <dbReference type="PROSITE" id="PS50903"/>
    </source>
</evidence>
<protein>
    <submittedName>
        <fullName evidence="8">Rubrerythrin family protein</fullName>
    </submittedName>
</protein>
<feature type="domain" description="Ferritin-like diiron" evidence="7">
    <location>
        <begin position="3"/>
        <end position="133"/>
    </location>
</feature>
<dbReference type="InterPro" id="IPR048574">
    <property type="entry name" value="RUBY_RBDX"/>
</dbReference>
<dbReference type="InterPro" id="IPR052364">
    <property type="entry name" value="Rubrerythrin"/>
</dbReference>
<organism evidence="8 9">
    <name type="scientific">Candidatus Auribacter fodinae</name>
    <dbReference type="NCBI Taxonomy" id="2093366"/>
    <lineage>
        <taxon>Bacteria</taxon>
        <taxon>Pseudomonadati</taxon>
        <taxon>Candidatus Auribacterota</taxon>
        <taxon>Candidatus Auribacteria</taxon>
        <taxon>Candidatus Auribacterales</taxon>
        <taxon>Candidatus Auribacteraceae</taxon>
        <taxon>Candidatus Auribacter</taxon>
    </lineage>
</organism>
<accession>A0A3A4RIC8</accession>
<dbReference type="PANTHER" id="PTHR43865">
    <property type="entry name" value="RUBRERYTHRIN-RELATED"/>
    <property type="match status" value="1"/>
</dbReference>
<evidence type="ECO:0000256" key="1">
    <source>
        <dbReference type="ARBA" id="ARBA00001965"/>
    </source>
</evidence>
<gene>
    <name evidence="8" type="ORF">C4541_01985</name>
</gene>
<keyword evidence="2" id="KW-0813">Transport</keyword>
<evidence type="ECO:0000313" key="8">
    <source>
        <dbReference type="EMBL" id="RJP61397.1"/>
    </source>
</evidence>
<keyword evidence="3" id="KW-0479">Metal-binding</keyword>
<reference evidence="8 9" key="1">
    <citation type="journal article" date="2017" name="ISME J.">
        <title>Energy and carbon metabolisms in a deep terrestrial subsurface fluid microbial community.</title>
        <authorList>
            <person name="Momper L."/>
            <person name="Jungbluth S.P."/>
            <person name="Lee M.D."/>
            <person name="Amend J.P."/>
        </authorList>
    </citation>
    <scope>NUCLEOTIDE SEQUENCE [LARGE SCALE GENOMIC DNA]</scope>
    <source>
        <strain evidence="8">SURF_26</strain>
    </source>
</reference>
<name>A0A3A4RIC8_9BACT</name>
<dbReference type="PANTHER" id="PTHR43865:SF1">
    <property type="entry name" value="RUBRERYTHRIN-RELATED"/>
    <property type="match status" value="1"/>
</dbReference>
<dbReference type="InterPro" id="IPR024934">
    <property type="entry name" value="Rubredoxin-like_dom"/>
</dbReference>
<dbReference type="SUPFAM" id="SSF47240">
    <property type="entry name" value="Ferritin-like"/>
    <property type="match status" value="1"/>
</dbReference>
<dbReference type="PROSITE" id="PS50905">
    <property type="entry name" value="FERRITIN_LIKE"/>
    <property type="match status" value="1"/>
</dbReference>
<dbReference type="AlphaFoldDB" id="A0A3A4RIC8"/>
<dbReference type="GO" id="GO:0005506">
    <property type="term" value="F:iron ion binding"/>
    <property type="evidence" value="ECO:0007669"/>
    <property type="project" value="InterPro"/>
</dbReference>
<dbReference type="SUPFAM" id="SSF57802">
    <property type="entry name" value="Rubredoxin-like"/>
    <property type="match status" value="1"/>
</dbReference>
<dbReference type="InterPro" id="IPR012347">
    <property type="entry name" value="Ferritin-like"/>
</dbReference>
<evidence type="ECO:0000256" key="3">
    <source>
        <dbReference type="ARBA" id="ARBA00022723"/>
    </source>
</evidence>
<dbReference type="GO" id="GO:0016491">
    <property type="term" value="F:oxidoreductase activity"/>
    <property type="evidence" value="ECO:0007669"/>
    <property type="project" value="InterPro"/>
</dbReference>
<sequence length="180" mass="20961">MPDLKGTQTEKNLWDAFAGESKARNKYDYFAKVARKEGYHYIANLFEETAINEMQHAKEEFKFLNGIQDTAANLQEAIDGEHYENTVMYVDFAKKADDEGFPEIARVFRSIAKVEKEHEERYIKLLDMVKKGTVFKRETPIRWKCSKCGYIAEGKEPPKKCPACQHPLEYFEPTDLSFEK</sequence>
<keyword evidence="4" id="KW-0249">Electron transport</keyword>
<dbReference type="NCBIfam" id="NF045767">
    <property type="entry name" value="RuberyRbr"/>
    <property type="match status" value="1"/>
</dbReference>
<comment type="caution">
    <text evidence="8">The sequence shown here is derived from an EMBL/GenBank/DDBJ whole genome shotgun (WGS) entry which is preliminary data.</text>
</comment>
<dbReference type="Proteomes" id="UP000266426">
    <property type="component" value="Unassembled WGS sequence"/>
</dbReference>
<keyword evidence="5" id="KW-0408">Iron</keyword>
<dbReference type="InterPro" id="IPR009040">
    <property type="entry name" value="Ferritin-like_diiron"/>
</dbReference>
<evidence type="ECO:0000256" key="5">
    <source>
        <dbReference type="ARBA" id="ARBA00023004"/>
    </source>
</evidence>
<dbReference type="CDD" id="cd00729">
    <property type="entry name" value="rubredoxin_SM"/>
    <property type="match status" value="1"/>
</dbReference>
<evidence type="ECO:0000313" key="9">
    <source>
        <dbReference type="Proteomes" id="UP000266426"/>
    </source>
</evidence>
<proteinExistence type="predicted"/>
<dbReference type="Gene3D" id="2.20.28.10">
    <property type="match status" value="1"/>
</dbReference>
<comment type="cofactor">
    <cofactor evidence="1">
        <name>Fe(3+)</name>
        <dbReference type="ChEBI" id="CHEBI:29034"/>
    </cofactor>
</comment>
<dbReference type="Pfam" id="PF21349">
    <property type="entry name" value="RUBY_RBDX"/>
    <property type="match status" value="1"/>
</dbReference>
<dbReference type="Pfam" id="PF02915">
    <property type="entry name" value="Rubrerythrin"/>
    <property type="match status" value="1"/>
</dbReference>
<dbReference type="PROSITE" id="PS50903">
    <property type="entry name" value="RUBREDOXIN_LIKE"/>
    <property type="match status" value="1"/>
</dbReference>
<feature type="domain" description="Rubredoxin-like" evidence="6">
    <location>
        <begin position="140"/>
        <end position="174"/>
    </location>
</feature>
<dbReference type="InterPro" id="IPR003251">
    <property type="entry name" value="Rr_diiron-bd_dom"/>
</dbReference>
<evidence type="ECO:0000259" key="7">
    <source>
        <dbReference type="PROSITE" id="PS50905"/>
    </source>
</evidence>
<dbReference type="CDD" id="cd01041">
    <property type="entry name" value="Rubrerythrin"/>
    <property type="match status" value="1"/>
</dbReference>
<evidence type="ECO:0000256" key="2">
    <source>
        <dbReference type="ARBA" id="ARBA00022448"/>
    </source>
</evidence>
<dbReference type="EMBL" id="QZJZ01000013">
    <property type="protein sequence ID" value="RJP61397.1"/>
    <property type="molecule type" value="Genomic_DNA"/>
</dbReference>